<evidence type="ECO:0000313" key="3">
    <source>
        <dbReference type="Proteomes" id="UP001337655"/>
    </source>
</evidence>
<gene>
    <name evidence="2" type="ORF">LTR77_008227</name>
</gene>
<dbReference type="AlphaFoldDB" id="A0AAV9P274"/>
<evidence type="ECO:0000256" key="1">
    <source>
        <dbReference type="SAM" id="MobiDB-lite"/>
    </source>
</evidence>
<protein>
    <submittedName>
        <fullName evidence="2">Uncharacterized protein</fullName>
    </submittedName>
</protein>
<name>A0AAV9P274_9PEZI</name>
<sequence>MSKTDPQHSIDLAGSDQKRSVASRMSTRVIARATVSKSKLRRRVKVMLQGCGGVQLAASYFYVEYSISSSTRAGEMLMV</sequence>
<dbReference type="GeneID" id="89929561"/>
<dbReference type="EMBL" id="JAVRRT010000013">
    <property type="protein sequence ID" value="KAK5166683.1"/>
    <property type="molecule type" value="Genomic_DNA"/>
</dbReference>
<dbReference type="Proteomes" id="UP001337655">
    <property type="component" value="Unassembled WGS sequence"/>
</dbReference>
<comment type="caution">
    <text evidence="2">The sequence shown here is derived from an EMBL/GenBank/DDBJ whole genome shotgun (WGS) entry which is preliminary data.</text>
</comment>
<proteinExistence type="predicted"/>
<accession>A0AAV9P274</accession>
<reference evidence="2 3" key="1">
    <citation type="submission" date="2023-08" db="EMBL/GenBank/DDBJ databases">
        <title>Black Yeasts Isolated from many extreme environments.</title>
        <authorList>
            <person name="Coleine C."/>
            <person name="Stajich J.E."/>
            <person name="Selbmann L."/>
        </authorList>
    </citation>
    <scope>NUCLEOTIDE SEQUENCE [LARGE SCALE GENOMIC DNA]</scope>
    <source>
        <strain evidence="2 3">CCFEE 5935</strain>
    </source>
</reference>
<organism evidence="2 3">
    <name type="scientific">Saxophila tyrrhenica</name>
    <dbReference type="NCBI Taxonomy" id="1690608"/>
    <lineage>
        <taxon>Eukaryota</taxon>
        <taxon>Fungi</taxon>
        <taxon>Dikarya</taxon>
        <taxon>Ascomycota</taxon>
        <taxon>Pezizomycotina</taxon>
        <taxon>Dothideomycetes</taxon>
        <taxon>Dothideomycetidae</taxon>
        <taxon>Mycosphaerellales</taxon>
        <taxon>Extremaceae</taxon>
        <taxon>Saxophila</taxon>
    </lineage>
</organism>
<keyword evidence="3" id="KW-1185">Reference proteome</keyword>
<evidence type="ECO:0000313" key="2">
    <source>
        <dbReference type="EMBL" id="KAK5166683.1"/>
    </source>
</evidence>
<dbReference type="RefSeq" id="XP_064656565.1">
    <property type="nucleotide sequence ID" value="XM_064805460.1"/>
</dbReference>
<feature type="region of interest" description="Disordered" evidence="1">
    <location>
        <begin position="1"/>
        <end position="25"/>
    </location>
</feature>